<dbReference type="PROSITE" id="PS50977">
    <property type="entry name" value="HTH_TETR_2"/>
    <property type="match status" value="1"/>
</dbReference>
<keyword evidence="2 4" id="KW-0238">DNA-binding</keyword>
<gene>
    <name evidence="6" type="primary">kstR2_6</name>
    <name evidence="6" type="ORF">RL72_03013</name>
</gene>
<feature type="DNA-binding region" description="H-T-H motif" evidence="4">
    <location>
        <begin position="31"/>
        <end position="50"/>
    </location>
</feature>
<evidence type="ECO:0000313" key="7">
    <source>
        <dbReference type="Proteomes" id="UP000033448"/>
    </source>
</evidence>
<evidence type="ECO:0000256" key="1">
    <source>
        <dbReference type="ARBA" id="ARBA00023015"/>
    </source>
</evidence>
<dbReference type="Gene3D" id="1.10.357.10">
    <property type="entry name" value="Tetracycline Repressor, domain 2"/>
    <property type="match status" value="1"/>
</dbReference>
<dbReference type="InterPro" id="IPR009057">
    <property type="entry name" value="Homeodomain-like_sf"/>
</dbReference>
<organism evidence="6 7">
    <name type="scientific">Microbacterium azadirachtae</name>
    <dbReference type="NCBI Taxonomy" id="582680"/>
    <lineage>
        <taxon>Bacteria</taxon>
        <taxon>Bacillati</taxon>
        <taxon>Actinomycetota</taxon>
        <taxon>Actinomycetes</taxon>
        <taxon>Micrococcales</taxon>
        <taxon>Microbacteriaceae</taxon>
        <taxon>Microbacterium</taxon>
    </lineage>
</organism>
<proteinExistence type="predicted"/>
<dbReference type="GO" id="GO:0000976">
    <property type="term" value="F:transcription cis-regulatory region binding"/>
    <property type="evidence" value="ECO:0007669"/>
    <property type="project" value="TreeGrafter"/>
</dbReference>
<dbReference type="InterPro" id="IPR001647">
    <property type="entry name" value="HTH_TetR"/>
</dbReference>
<dbReference type="InterPro" id="IPR050109">
    <property type="entry name" value="HTH-type_TetR-like_transc_reg"/>
</dbReference>
<evidence type="ECO:0000313" key="6">
    <source>
        <dbReference type="EMBL" id="KJL19967.1"/>
    </source>
</evidence>
<keyword evidence="1" id="KW-0805">Transcription regulation</keyword>
<dbReference type="AlphaFoldDB" id="A0A0F0KGE2"/>
<comment type="caution">
    <text evidence="6">The sequence shown here is derived from an EMBL/GenBank/DDBJ whole genome shotgun (WGS) entry which is preliminary data.</text>
</comment>
<name>A0A0F0KGE2_9MICO</name>
<dbReference type="EMBL" id="JYIT01000083">
    <property type="protein sequence ID" value="KJL19967.1"/>
    <property type="molecule type" value="Genomic_DNA"/>
</dbReference>
<dbReference type="RefSeq" id="WP_045251635.1">
    <property type="nucleotide sequence ID" value="NZ_CP099706.1"/>
</dbReference>
<dbReference type="OrthoDB" id="3288227at2"/>
<dbReference type="PANTHER" id="PTHR30055:SF234">
    <property type="entry name" value="HTH-TYPE TRANSCRIPTIONAL REGULATOR BETI"/>
    <property type="match status" value="1"/>
</dbReference>
<dbReference type="PRINTS" id="PR00455">
    <property type="entry name" value="HTHTETR"/>
</dbReference>
<sequence>MASAKKTPERRDQLILATLDAIRDRGIANLRIQDVAERAGVSTGTVHYHFNDLDQLIDDVYTWACERFYTTRLQALADIPDAREQLAAMIDAGIPKSEDDALVIAMHDIDLFRRGSATMGPLLQALYDRQVALYFAALQLGVAQGHFRLAGPIIDLAQNFVSLEDAYELHIISGNRSASPRRARELVLGYARIVTGCSELSLHH</sequence>
<dbReference type="SUPFAM" id="SSF48498">
    <property type="entry name" value="Tetracyclin repressor-like, C-terminal domain"/>
    <property type="match status" value="1"/>
</dbReference>
<reference evidence="6 7" key="1">
    <citation type="submission" date="2015-02" db="EMBL/GenBank/DDBJ databases">
        <title>Draft genome sequences of ten Microbacterium spp. with emphasis on heavy metal contaminated environments.</title>
        <authorList>
            <person name="Corretto E."/>
        </authorList>
    </citation>
    <scope>NUCLEOTIDE SEQUENCE [LARGE SCALE GENOMIC DNA]</scope>
    <source>
        <strain evidence="6 7">DSM 23848</strain>
    </source>
</reference>
<dbReference type="PANTHER" id="PTHR30055">
    <property type="entry name" value="HTH-TYPE TRANSCRIPTIONAL REGULATOR RUTR"/>
    <property type="match status" value="1"/>
</dbReference>
<evidence type="ECO:0000259" key="5">
    <source>
        <dbReference type="PROSITE" id="PS50977"/>
    </source>
</evidence>
<dbReference type="Proteomes" id="UP000033448">
    <property type="component" value="Unassembled WGS sequence"/>
</dbReference>
<evidence type="ECO:0000256" key="2">
    <source>
        <dbReference type="ARBA" id="ARBA00023125"/>
    </source>
</evidence>
<dbReference type="GO" id="GO:0003700">
    <property type="term" value="F:DNA-binding transcription factor activity"/>
    <property type="evidence" value="ECO:0007669"/>
    <property type="project" value="TreeGrafter"/>
</dbReference>
<dbReference type="InterPro" id="IPR036271">
    <property type="entry name" value="Tet_transcr_reg_TetR-rel_C_sf"/>
</dbReference>
<dbReference type="SUPFAM" id="SSF46689">
    <property type="entry name" value="Homeodomain-like"/>
    <property type="match status" value="1"/>
</dbReference>
<dbReference type="PATRIC" id="fig|582680.7.peg.3071"/>
<dbReference type="Pfam" id="PF00440">
    <property type="entry name" value="TetR_N"/>
    <property type="match status" value="1"/>
</dbReference>
<keyword evidence="7" id="KW-1185">Reference proteome</keyword>
<evidence type="ECO:0000256" key="3">
    <source>
        <dbReference type="ARBA" id="ARBA00023163"/>
    </source>
</evidence>
<evidence type="ECO:0000256" key="4">
    <source>
        <dbReference type="PROSITE-ProRule" id="PRU00335"/>
    </source>
</evidence>
<protein>
    <submittedName>
        <fullName evidence="6">HTH-type transcriptional repressor KstR2</fullName>
    </submittedName>
</protein>
<keyword evidence="3" id="KW-0804">Transcription</keyword>
<feature type="domain" description="HTH tetR-type" evidence="5">
    <location>
        <begin position="8"/>
        <end position="68"/>
    </location>
</feature>
<accession>A0A0F0KGE2</accession>